<keyword evidence="2" id="KW-0812">Transmembrane</keyword>
<keyword evidence="2" id="KW-0472">Membrane</keyword>
<feature type="compositionally biased region" description="Low complexity" evidence="1">
    <location>
        <begin position="69"/>
        <end position="80"/>
    </location>
</feature>
<name>A0A1D3DNJ0_9ACTN</name>
<dbReference type="STRING" id="1306406.J116_004760"/>
<feature type="compositionally biased region" description="Low complexity" evidence="1">
    <location>
        <begin position="90"/>
        <end position="123"/>
    </location>
</feature>
<gene>
    <name evidence="3" type="ORF">J116_004760</name>
</gene>
<evidence type="ECO:0000313" key="3">
    <source>
        <dbReference type="EMBL" id="OEJ93884.1"/>
    </source>
</evidence>
<feature type="transmembrane region" description="Helical" evidence="2">
    <location>
        <begin position="33"/>
        <end position="54"/>
    </location>
</feature>
<accession>A0A1D3DNJ0</accession>
<keyword evidence="4" id="KW-1185">Reference proteome</keyword>
<sequence length="265" mass="26579">MSHNTFAEPAVVQGHGGVQNIYNQSPPRGTWPVALGAASVVLAAAAGAFLALWFDDGPGGGETDDRRGAAVASGPAAGRGSPPPGGTGSAAGRAAPTSGAVGPTAADGAAPPDTADGAAPSDAGGAGERVRWSGTLRISGVSGPQLDQEPPVKSPYTRDVWLAEVDPAVLQGSGIGGVHIENLALWERPDAPTRAQCEELVATQGVAEVVVRQGSVVCVRTLEGRTAVLTVRSVSTDAQSGILAEARVWSATDMSFWLMSGGGTR</sequence>
<keyword evidence="2" id="KW-1133">Transmembrane helix</keyword>
<comment type="caution">
    <text evidence="3">The sequence shown here is derived from an EMBL/GenBank/DDBJ whole genome shotgun (WGS) entry which is preliminary data.</text>
</comment>
<organism evidence="3 4">
    <name type="scientific">Streptomyces thermolilacinus SPC6</name>
    <dbReference type="NCBI Taxonomy" id="1306406"/>
    <lineage>
        <taxon>Bacteria</taxon>
        <taxon>Bacillati</taxon>
        <taxon>Actinomycetota</taxon>
        <taxon>Actinomycetes</taxon>
        <taxon>Kitasatosporales</taxon>
        <taxon>Streptomycetaceae</taxon>
        <taxon>Streptomyces</taxon>
    </lineage>
</organism>
<dbReference type="EMBL" id="ASHX02000001">
    <property type="protein sequence ID" value="OEJ93884.1"/>
    <property type="molecule type" value="Genomic_DNA"/>
</dbReference>
<dbReference type="Proteomes" id="UP000095329">
    <property type="component" value="Unassembled WGS sequence"/>
</dbReference>
<protein>
    <submittedName>
        <fullName evidence="3">Uncharacterized protein</fullName>
    </submittedName>
</protein>
<reference evidence="3 4" key="1">
    <citation type="journal article" date="2013" name="Genome Announc.">
        <title>Genome Sequence of Streptomyces violaceusniger Strain SPC6, a Halotolerant Streptomycete That Exhibits Rapid Growth and Development.</title>
        <authorList>
            <person name="Chen X."/>
            <person name="Zhang B."/>
            <person name="Zhang W."/>
            <person name="Wu X."/>
            <person name="Zhang M."/>
            <person name="Chen T."/>
            <person name="Liu G."/>
            <person name="Dyson P."/>
        </authorList>
    </citation>
    <scope>NUCLEOTIDE SEQUENCE [LARGE SCALE GENOMIC DNA]</scope>
    <source>
        <strain evidence="3 4">SPC6</strain>
    </source>
</reference>
<dbReference type="eggNOG" id="ENOG50340FQ">
    <property type="taxonomic scope" value="Bacteria"/>
</dbReference>
<evidence type="ECO:0000256" key="1">
    <source>
        <dbReference type="SAM" id="MobiDB-lite"/>
    </source>
</evidence>
<proteinExistence type="predicted"/>
<feature type="region of interest" description="Disordered" evidence="1">
    <location>
        <begin position="60"/>
        <end position="128"/>
    </location>
</feature>
<evidence type="ECO:0000256" key="2">
    <source>
        <dbReference type="SAM" id="Phobius"/>
    </source>
</evidence>
<dbReference type="AlphaFoldDB" id="A0A1D3DNJ0"/>
<evidence type="ECO:0000313" key="4">
    <source>
        <dbReference type="Proteomes" id="UP000095329"/>
    </source>
</evidence>